<organism evidence="10 11">
    <name type="scientific">Cairina moschata</name>
    <name type="common">Muscovy duck</name>
    <dbReference type="NCBI Taxonomy" id="8855"/>
    <lineage>
        <taxon>Eukaryota</taxon>
        <taxon>Metazoa</taxon>
        <taxon>Chordata</taxon>
        <taxon>Craniata</taxon>
        <taxon>Vertebrata</taxon>
        <taxon>Euteleostomi</taxon>
        <taxon>Archelosauria</taxon>
        <taxon>Archosauria</taxon>
        <taxon>Dinosauria</taxon>
        <taxon>Saurischia</taxon>
        <taxon>Theropoda</taxon>
        <taxon>Coelurosauria</taxon>
        <taxon>Aves</taxon>
        <taxon>Neognathae</taxon>
        <taxon>Galloanserae</taxon>
        <taxon>Anseriformes</taxon>
        <taxon>Anatidae</taxon>
        <taxon>Anatinae</taxon>
        <taxon>Cairina</taxon>
    </lineage>
</organism>
<dbReference type="Pfam" id="PF00010">
    <property type="entry name" value="HLH"/>
    <property type="match status" value="1"/>
</dbReference>
<dbReference type="GO" id="GO:0046983">
    <property type="term" value="F:protein dimerization activity"/>
    <property type="evidence" value="ECO:0007669"/>
    <property type="project" value="InterPro"/>
</dbReference>
<dbReference type="GO" id="GO:0070888">
    <property type="term" value="F:E-box binding"/>
    <property type="evidence" value="ECO:0007669"/>
    <property type="project" value="TreeGrafter"/>
</dbReference>
<keyword evidence="3" id="KW-0524">Neurogenesis</keyword>
<dbReference type="PROSITE" id="PS50888">
    <property type="entry name" value="BHLH"/>
    <property type="match status" value="1"/>
</dbReference>
<keyword evidence="5" id="KW-0238">DNA-binding</keyword>
<feature type="domain" description="BHLH" evidence="9">
    <location>
        <begin position="161"/>
        <end position="213"/>
    </location>
</feature>
<keyword evidence="7" id="KW-0539">Nucleus</keyword>
<keyword evidence="6" id="KW-0804">Transcription</keyword>
<evidence type="ECO:0000256" key="2">
    <source>
        <dbReference type="ARBA" id="ARBA00022782"/>
    </source>
</evidence>
<dbReference type="GO" id="GO:0030900">
    <property type="term" value="P:forebrain development"/>
    <property type="evidence" value="ECO:0007669"/>
    <property type="project" value="TreeGrafter"/>
</dbReference>
<dbReference type="GO" id="GO:0005634">
    <property type="term" value="C:nucleus"/>
    <property type="evidence" value="ECO:0007669"/>
    <property type="project" value="TreeGrafter"/>
</dbReference>
<dbReference type="AlphaFoldDB" id="A0A8C3CQE8"/>
<dbReference type="InterPro" id="IPR050359">
    <property type="entry name" value="bHLH_transcription_factors"/>
</dbReference>
<evidence type="ECO:0000313" key="11">
    <source>
        <dbReference type="Proteomes" id="UP000694556"/>
    </source>
</evidence>
<dbReference type="SMART" id="SM00353">
    <property type="entry name" value="HLH"/>
    <property type="match status" value="1"/>
</dbReference>
<reference evidence="10" key="1">
    <citation type="submission" date="2018-09" db="EMBL/GenBank/DDBJ databases">
        <title>Common duck and Muscovy duck high density SNP chip.</title>
        <authorList>
            <person name="Vignal A."/>
            <person name="Thebault N."/>
            <person name="Warren W.C."/>
        </authorList>
    </citation>
    <scope>NUCLEOTIDE SEQUENCE [LARGE SCALE GENOMIC DNA]</scope>
</reference>
<feature type="compositionally biased region" description="Low complexity" evidence="8">
    <location>
        <begin position="109"/>
        <end position="135"/>
    </location>
</feature>
<keyword evidence="11" id="KW-1185">Reference proteome</keyword>
<feature type="compositionally biased region" description="Basic residues" evidence="8">
    <location>
        <begin position="136"/>
        <end position="148"/>
    </location>
</feature>
<keyword evidence="4" id="KW-0805">Transcription regulation</keyword>
<dbReference type="InterPro" id="IPR036638">
    <property type="entry name" value="HLH_DNA-bd_sf"/>
</dbReference>
<keyword evidence="2" id="KW-0221">Differentiation</keyword>
<dbReference type="PANTHER" id="PTHR19290">
    <property type="entry name" value="BASIC HELIX-LOOP-HELIX PROTEIN NEUROGENIN-RELATED"/>
    <property type="match status" value="1"/>
</dbReference>
<reference evidence="10" key="2">
    <citation type="submission" date="2025-08" db="UniProtKB">
        <authorList>
            <consortium name="Ensembl"/>
        </authorList>
    </citation>
    <scope>IDENTIFICATION</scope>
</reference>
<evidence type="ECO:0000256" key="5">
    <source>
        <dbReference type="ARBA" id="ARBA00023125"/>
    </source>
</evidence>
<dbReference type="FunFam" id="4.10.280.10:FF:000006">
    <property type="entry name" value="Neurogenic differentiation factor"/>
    <property type="match status" value="1"/>
</dbReference>
<protein>
    <submittedName>
        <fullName evidence="10">Neurogenin 2</fullName>
    </submittedName>
</protein>
<reference evidence="10" key="3">
    <citation type="submission" date="2025-09" db="UniProtKB">
        <authorList>
            <consortium name="Ensembl"/>
        </authorList>
    </citation>
    <scope>IDENTIFICATION</scope>
</reference>
<dbReference type="Proteomes" id="UP000694556">
    <property type="component" value="Chromosome 4"/>
</dbReference>
<proteinExistence type="predicted"/>
<dbReference type="Ensembl" id="ENSCMMT00000027060.1">
    <property type="protein sequence ID" value="ENSCMMP00000024748.1"/>
    <property type="gene ID" value="ENSCMMG00000015317.1"/>
</dbReference>
<evidence type="ECO:0000256" key="3">
    <source>
        <dbReference type="ARBA" id="ARBA00022902"/>
    </source>
</evidence>
<feature type="compositionally biased region" description="Low complexity" evidence="8">
    <location>
        <begin position="239"/>
        <end position="270"/>
    </location>
</feature>
<dbReference type="Gene3D" id="4.10.280.10">
    <property type="entry name" value="Helix-loop-helix DNA-binding domain"/>
    <property type="match status" value="1"/>
</dbReference>
<dbReference type="InterPro" id="IPR011598">
    <property type="entry name" value="bHLH_dom"/>
</dbReference>
<keyword evidence="1" id="KW-0217">Developmental protein</keyword>
<evidence type="ECO:0000256" key="4">
    <source>
        <dbReference type="ARBA" id="ARBA00023015"/>
    </source>
</evidence>
<evidence type="ECO:0000256" key="8">
    <source>
        <dbReference type="SAM" id="MobiDB-lite"/>
    </source>
</evidence>
<evidence type="ECO:0000313" key="10">
    <source>
        <dbReference type="Ensembl" id="ENSCMMP00000024748.1"/>
    </source>
</evidence>
<evidence type="ECO:0000259" key="9">
    <source>
        <dbReference type="PROSITE" id="PS50888"/>
    </source>
</evidence>
<feature type="compositionally biased region" description="Pro residues" evidence="8">
    <location>
        <begin position="283"/>
        <end position="297"/>
    </location>
</feature>
<evidence type="ECO:0000256" key="7">
    <source>
        <dbReference type="ARBA" id="ARBA00023242"/>
    </source>
</evidence>
<feature type="region of interest" description="Disordered" evidence="8">
    <location>
        <begin position="32"/>
        <end position="52"/>
    </location>
</feature>
<dbReference type="GO" id="GO:0061564">
    <property type="term" value="P:axon development"/>
    <property type="evidence" value="ECO:0007669"/>
    <property type="project" value="TreeGrafter"/>
</dbReference>
<sequence length="297" mass="31132">MSLFAGTGFFTQSAVLFPTSIEKNKKTEACSRDPQASSLLHGKGRHRRPFFTRGGGKPFWGVGGGAAGCKIAPQACTCHANPPGTIVPVPDEGPAPPAEDELLLLGLASPAPSLPSSAGEEEAASPARPGSARPSGPRRREGKRRPGRCRTAEAAQRLKRSRRLKANNRERNRMHHLNAALDALRDVLPTFPEDAKLTKIETLRFAHNYIWALTETLRLAGGAAAAAAARAGPDGGLEASPSPASSCSPAPSASPYACTLSPASPDGSASDAEHWAPPRGRFVPPPPPPPPPPRRCL</sequence>
<dbReference type="PANTHER" id="PTHR19290:SF171">
    <property type="entry name" value="NEUROGENIN-2"/>
    <property type="match status" value="1"/>
</dbReference>
<dbReference type="GO" id="GO:0007423">
    <property type="term" value="P:sensory organ development"/>
    <property type="evidence" value="ECO:0007669"/>
    <property type="project" value="TreeGrafter"/>
</dbReference>
<dbReference type="GO" id="GO:0000981">
    <property type="term" value="F:DNA-binding transcription factor activity, RNA polymerase II-specific"/>
    <property type="evidence" value="ECO:0007669"/>
    <property type="project" value="TreeGrafter"/>
</dbReference>
<accession>A0A8C3CQE8</accession>
<feature type="region of interest" description="Disordered" evidence="8">
    <location>
        <begin position="109"/>
        <end position="173"/>
    </location>
</feature>
<dbReference type="SUPFAM" id="SSF47459">
    <property type="entry name" value="HLH, helix-loop-helix DNA-binding domain"/>
    <property type="match status" value="1"/>
</dbReference>
<dbReference type="GO" id="GO:0045944">
    <property type="term" value="P:positive regulation of transcription by RNA polymerase II"/>
    <property type="evidence" value="ECO:0007669"/>
    <property type="project" value="TreeGrafter"/>
</dbReference>
<feature type="region of interest" description="Disordered" evidence="8">
    <location>
        <begin position="232"/>
        <end position="297"/>
    </location>
</feature>
<dbReference type="InterPro" id="IPR032655">
    <property type="entry name" value="Ngn-2_bHLH"/>
</dbReference>
<evidence type="ECO:0000256" key="1">
    <source>
        <dbReference type="ARBA" id="ARBA00022473"/>
    </source>
</evidence>
<name>A0A8C3CQE8_CAIMO</name>
<dbReference type="CDD" id="cd19717">
    <property type="entry name" value="bHLH_TS_NGN2_ATOH4"/>
    <property type="match status" value="1"/>
</dbReference>
<feature type="compositionally biased region" description="Basic residues" evidence="8">
    <location>
        <begin position="157"/>
        <end position="173"/>
    </location>
</feature>
<evidence type="ECO:0000256" key="6">
    <source>
        <dbReference type="ARBA" id="ARBA00023163"/>
    </source>
</evidence>